<proteinExistence type="predicted"/>
<evidence type="ECO:0000313" key="3">
    <source>
        <dbReference type="Proteomes" id="UP001596317"/>
    </source>
</evidence>
<name>A0ABW1ZHX1_9DEIO</name>
<comment type="caution">
    <text evidence="2">The sequence shown here is derived from an EMBL/GenBank/DDBJ whole genome shotgun (WGS) entry which is preliminary data.</text>
</comment>
<dbReference type="EMBL" id="JBHSWB010000001">
    <property type="protein sequence ID" value="MFC6659344.1"/>
    <property type="molecule type" value="Genomic_DNA"/>
</dbReference>
<reference evidence="3" key="1">
    <citation type="journal article" date="2019" name="Int. J. Syst. Evol. Microbiol.">
        <title>The Global Catalogue of Microorganisms (GCM) 10K type strain sequencing project: providing services to taxonomists for standard genome sequencing and annotation.</title>
        <authorList>
            <consortium name="The Broad Institute Genomics Platform"/>
            <consortium name="The Broad Institute Genome Sequencing Center for Infectious Disease"/>
            <person name="Wu L."/>
            <person name="Ma J."/>
        </authorList>
    </citation>
    <scope>NUCLEOTIDE SEQUENCE [LARGE SCALE GENOMIC DNA]</scope>
    <source>
        <strain evidence="3">CCUG 63830</strain>
    </source>
</reference>
<evidence type="ECO:0000313" key="2">
    <source>
        <dbReference type="EMBL" id="MFC6659344.1"/>
    </source>
</evidence>
<protein>
    <submittedName>
        <fullName evidence="2">Uncharacterized protein</fullName>
    </submittedName>
</protein>
<accession>A0ABW1ZHX1</accession>
<evidence type="ECO:0000256" key="1">
    <source>
        <dbReference type="SAM" id="MobiDB-lite"/>
    </source>
</evidence>
<gene>
    <name evidence="2" type="ORF">ACFP90_02400</name>
</gene>
<organism evidence="2 3">
    <name type="scientific">Deinococcus multiflagellatus</name>
    <dbReference type="NCBI Taxonomy" id="1656887"/>
    <lineage>
        <taxon>Bacteria</taxon>
        <taxon>Thermotogati</taxon>
        <taxon>Deinococcota</taxon>
        <taxon>Deinococci</taxon>
        <taxon>Deinococcales</taxon>
        <taxon>Deinococcaceae</taxon>
        <taxon>Deinococcus</taxon>
    </lineage>
</organism>
<dbReference type="RefSeq" id="WP_224604450.1">
    <property type="nucleotide sequence ID" value="NZ_JAIQXV010000001.1"/>
</dbReference>
<keyword evidence="3" id="KW-1185">Reference proteome</keyword>
<sequence>MTIYRDGQLRTPAQDFWAEVSEQLRAAAQAASAAFQQFCEAMKRVVQDKFMLQRVRPRQRMWPEVRPRTLHLALQANARAPHRPQDRRPARTAATRRR</sequence>
<feature type="region of interest" description="Disordered" evidence="1">
    <location>
        <begin position="75"/>
        <end position="98"/>
    </location>
</feature>
<dbReference type="Proteomes" id="UP001596317">
    <property type="component" value="Unassembled WGS sequence"/>
</dbReference>